<dbReference type="SUPFAM" id="SSF51735">
    <property type="entry name" value="NAD(P)-binding Rossmann-fold domains"/>
    <property type="match status" value="1"/>
</dbReference>
<sequence length="72" mass="7909">MAARVAAHPIGRIRRPEEIADAVVWLCSERSSFVTGSVIPVDGDYAAHRPACLAWSRARLVFSQPEAAERAY</sequence>
<name>A0ABS1LIP3_9MICO</name>
<dbReference type="Pfam" id="PF13561">
    <property type="entry name" value="adh_short_C2"/>
    <property type="match status" value="1"/>
</dbReference>
<dbReference type="EMBL" id="JABBYC010000007">
    <property type="protein sequence ID" value="MBL0885909.1"/>
    <property type="molecule type" value="Genomic_DNA"/>
</dbReference>
<dbReference type="InterPro" id="IPR002347">
    <property type="entry name" value="SDR_fam"/>
</dbReference>
<gene>
    <name evidence="1" type="ORF">HGK34_06405</name>
</gene>
<reference evidence="1 2" key="1">
    <citation type="journal article" date="2021" name="Arch. Microbiol.">
        <title>Myceligenerans indicum sp. nov., an actinobacterium isolated from mangrove sediment of Sundarbans, India.</title>
        <authorList>
            <person name="Asha K."/>
            <person name="Bhadury P."/>
        </authorList>
    </citation>
    <scope>NUCLEOTIDE SEQUENCE [LARGE SCALE GENOMIC DNA]</scope>
    <source>
        <strain evidence="1 2">I2</strain>
    </source>
</reference>
<protein>
    <submittedName>
        <fullName evidence="1">SDR family oxidoreductase</fullName>
    </submittedName>
</protein>
<dbReference type="Proteomes" id="UP000675409">
    <property type="component" value="Unassembled WGS sequence"/>
</dbReference>
<dbReference type="Gene3D" id="3.40.50.720">
    <property type="entry name" value="NAD(P)-binding Rossmann-like Domain"/>
    <property type="match status" value="1"/>
</dbReference>
<evidence type="ECO:0000313" key="2">
    <source>
        <dbReference type="Proteomes" id="UP000675409"/>
    </source>
</evidence>
<accession>A0ABS1LIP3</accession>
<dbReference type="InterPro" id="IPR036291">
    <property type="entry name" value="NAD(P)-bd_dom_sf"/>
</dbReference>
<keyword evidence="2" id="KW-1185">Reference proteome</keyword>
<evidence type="ECO:0000313" key="1">
    <source>
        <dbReference type="EMBL" id="MBL0885909.1"/>
    </source>
</evidence>
<organism evidence="1 2">
    <name type="scientific">Myceligenerans indicum</name>
    <dbReference type="NCBI Taxonomy" id="2593663"/>
    <lineage>
        <taxon>Bacteria</taxon>
        <taxon>Bacillati</taxon>
        <taxon>Actinomycetota</taxon>
        <taxon>Actinomycetes</taxon>
        <taxon>Micrococcales</taxon>
        <taxon>Promicromonosporaceae</taxon>
        <taxon>Myceligenerans</taxon>
    </lineage>
</organism>
<comment type="caution">
    <text evidence="1">The sequence shown here is derived from an EMBL/GenBank/DDBJ whole genome shotgun (WGS) entry which is preliminary data.</text>
</comment>
<proteinExistence type="predicted"/>